<gene>
    <name evidence="11" type="primary">urtB</name>
    <name evidence="11" type="ORF">EFB14_24880</name>
    <name evidence="10" type="ORF">GGQ65_004823</name>
</gene>
<evidence type="ECO:0000256" key="3">
    <source>
        <dbReference type="ARBA" id="ARBA00022475"/>
    </source>
</evidence>
<keyword evidence="4 9" id="KW-0812">Transmembrane</keyword>
<reference evidence="11 12" key="1">
    <citation type="submission" date="2018-11" db="EMBL/GenBank/DDBJ databases">
        <authorList>
            <person name="Huo Y."/>
        </authorList>
    </citation>
    <scope>NUCLEOTIDE SEQUENCE [LARGE SCALE GENOMIC DNA]</scope>
    <source>
        <strain evidence="11 12">CCBAU 33202</strain>
    </source>
</reference>
<dbReference type="AlphaFoldDB" id="A0A7W6BHD2"/>
<dbReference type="PANTHER" id="PTHR11795:SF447">
    <property type="entry name" value="ABC TRANSPORTER PERMEASE PROTEIN"/>
    <property type="match status" value="1"/>
</dbReference>
<dbReference type="Pfam" id="PF02653">
    <property type="entry name" value="BPD_transp_2"/>
    <property type="match status" value="1"/>
</dbReference>
<keyword evidence="7 9" id="KW-0472">Membrane</keyword>
<evidence type="ECO:0000256" key="6">
    <source>
        <dbReference type="ARBA" id="ARBA00022989"/>
    </source>
</evidence>
<dbReference type="Proteomes" id="UP000272004">
    <property type="component" value="Unassembled WGS sequence"/>
</dbReference>
<evidence type="ECO:0000256" key="9">
    <source>
        <dbReference type="SAM" id="Phobius"/>
    </source>
</evidence>
<feature type="transmembrane region" description="Helical" evidence="9">
    <location>
        <begin position="510"/>
        <end position="528"/>
    </location>
</feature>
<evidence type="ECO:0000256" key="8">
    <source>
        <dbReference type="ARBA" id="ARBA00037998"/>
    </source>
</evidence>
<reference evidence="10 13" key="2">
    <citation type="submission" date="2020-08" db="EMBL/GenBank/DDBJ databases">
        <title>Genomic Encyclopedia of Type Strains, Phase IV (KMG-IV): sequencing the most valuable type-strain genomes for metagenomic binning, comparative biology and taxonomic classification.</title>
        <authorList>
            <person name="Goeker M."/>
        </authorList>
    </citation>
    <scope>NUCLEOTIDE SEQUENCE [LARGE SCALE GENOMIC DNA]</scope>
    <source>
        <strain evidence="10 13">DSM 19331</strain>
    </source>
</reference>
<evidence type="ECO:0000313" key="10">
    <source>
        <dbReference type="EMBL" id="MBB3917506.1"/>
    </source>
</evidence>
<evidence type="ECO:0000256" key="2">
    <source>
        <dbReference type="ARBA" id="ARBA00022448"/>
    </source>
</evidence>
<evidence type="ECO:0000313" key="11">
    <source>
        <dbReference type="EMBL" id="RUM10046.1"/>
    </source>
</evidence>
<comment type="similarity">
    <text evidence="8">Belongs to the binding-protein-dependent transport system permease family. LivHM subfamily.</text>
</comment>
<dbReference type="EMBL" id="RJJU01000014">
    <property type="protein sequence ID" value="RUM10046.1"/>
    <property type="molecule type" value="Genomic_DNA"/>
</dbReference>
<dbReference type="NCBIfam" id="TIGR03409">
    <property type="entry name" value="urea_trans_UrtB"/>
    <property type="match status" value="1"/>
</dbReference>
<keyword evidence="5" id="KW-0029">Amino-acid transport</keyword>
<dbReference type="GO" id="GO:0005886">
    <property type="term" value="C:plasma membrane"/>
    <property type="evidence" value="ECO:0007669"/>
    <property type="project" value="UniProtKB-SubCell"/>
</dbReference>
<protein>
    <submittedName>
        <fullName evidence="11">Urea ABC transporter permease subunit UrtB</fullName>
    </submittedName>
    <submittedName>
        <fullName evidence="10">Urea transport system permease protein</fullName>
    </submittedName>
</protein>
<dbReference type="PANTHER" id="PTHR11795">
    <property type="entry name" value="BRANCHED-CHAIN AMINO ACID TRANSPORT SYSTEM PERMEASE PROTEIN LIVH"/>
    <property type="match status" value="1"/>
</dbReference>
<dbReference type="GO" id="GO:0022857">
    <property type="term" value="F:transmembrane transporter activity"/>
    <property type="evidence" value="ECO:0007669"/>
    <property type="project" value="InterPro"/>
</dbReference>
<dbReference type="EMBL" id="JACIDG010000013">
    <property type="protein sequence ID" value="MBB3917506.1"/>
    <property type="molecule type" value="Genomic_DNA"/>
</dbReference>
<evidence type="ECO:0000256" key="5">
    <source>
        <dbReference type="ARBA" id="ARBA00022970"/>
    </source>
</evidence>
<evidence type="ECO:0000256" key="4">
    <source>
        <dbReference type="ARBA" id="ARBA00022692"/>
    </source>
</evidence>
<evidence type="ECO:0000256" key="1">
    <source>
        <dbReference type="ARBA" id="ARBA00004651"/>
    </source>
</evidence>
<name>A0A7W6BHD2_9HYPH</name>
<evidence type="ECO:0000313" key="13">
    <source>
        <dbReference type="Proteomes" id="UP000545490"/>
    </source>
</evidence>
<evidence type="ECO:0000256" key="7">
    <source>
        <dbReference type="ARBA" id="ARBA00023136"/>
    </source>
</evidence>
<feature type="transmembrane region" description="Helical" evidence="9">
    <location>
        <begin position="253"/>
        <end position="280"/>
    </location>
</feature>
<accession>A0A7W6BHD2</accession>
<comment type="subcellular location">
    <subcellularLocation>
        <location evidence="1">Cell membrane</location>
        <topology evidence="1">Multi-pass membrane protein</topology>
    </subcellularLocation>
</comment>
<organism evidence="10 13">
    <name type="scientific">Rhizobium fabae</name>
    <dbReference type="NCBI Taxonomy" id="573179"/>
    <lineage>
        <taxon>Bacteria</taxon>
        <taxon>Pseudomonadati</taxon>
        <taxon>Pseudomonadota</taxon>
        <taxon>Alphaproteobacteria</taxon>
        <taxon>Hyphomicrobiales</taxon>
        <taxon>Rhizobiaceae</taxon>
        <taxon>Rhizobium/Agrobacterium group</taxon>
        <taxon>Rhizobium</taxon>
    </lineage>
</organism>
<feature type="transmembrane region" description="Helical" evidence="9">
    <location>
        <begin position="395"/>
        <end position="412"/>
    </location>
</feature>
<dbReference type="CDD" id="cd06582">
    <property type="entry name" value="TM_PBP1_LivH_like"/>
    <property type="match status" value="1"/>
</dbReference>
<feature type="transmembrane region" description="Helical" evidence="9">
    <location>
        <begin position="439"/>
        <end position="459"/>
    </location>
</feature>
<comment type="caution">
    <text evidence="10">The sequence shown here is derived from an EMBL/GenBank/DDBJ whole genome shotgun (WGS) entry which is preliminary data.</text>
</comment>
<dbReference type="RefSeq" id="WP_126829280.1">
    <property type="nucleotide sequence ID" value="NZ_JACIDG010000013.1"/>
</dbReference>
<dbReference type="InterPro" id="IPR017779">
    <property type="entry name" value="ABC_UrtB_bac"/>
</dbReference>
<dbReference type="InterPro" id="IPR052157">
    <property type="entry name" value="BCAA_transport_permease"/>
</dbReference>
<keyword evidence="3" id="KW-1003">Cell membrane</keyword>
<dbReference type="InterPro" id="IPR001851">
    <property type="entry name" value="ABC_transp_permease"/>
</dbReference>
<keyword evidence="12" id="KW-1185">Reference proteome</keyword>
<keyword evidence="6 9" id="KW-1133">Transmembrane helix</keyword>
<feature type="transmembrane region" description="Helical" evidence="9">
    <location>
        <begin position="312"/>
        <end position="332"/>
    </location>
</feature>
<feature type="transmembrane region" description="Helical" evidence="9">
    <location>
        <begin position="479"/>
        <end position="503"/>
    </location>
</feature>
<sequence length="545" mass="58397">MYRAVKIFLITVFLTFPGLTFLGLTISSEVQAQDDIHVLIDALGVGDFPEREAAIKALVASKDQHVSQILQQLSDGLLYVNSDGGPVLLQGGTDDEPTYSDPITGEAAADVDPDLMTKVKINNALRGVISAATSQLTLMSPDRSARLAAAQGLLKDADPANLDLLNSALAAEKDAEIKNTMEAARAVLLLKTDASVEDKKAAIDTIAARGNRDALTILTTTLETAPEDLKPAIQADISSINRSLALWDIVQNIWYGLSLGSVLLLAAIGLAITFGVMGVINMAHGEMVMIGAYTTYVVQEYITSAFPELADYSLAFAVPAAFVFTGFVGLVIERAVIRYLYGRPLETLLATWGVSLILQQAVRSIFGPTNREVRNPTWMSGVFDLGGLAITWNRLWIIVFSMVVFLTLLMLLKRSAFGLQMRAVTQNRRMASSMGIRTGWVDAFTFALGSGIAGIAGVALSQIDNVSPNLGQSYIIDSFMVVVFGGVGNLWGTLVGALSLGVVNKFLEPFAGAVLGKILVLVLIILFIQKRPRGLFALKGRAVEA</sequence>
<dbReference type="GO" id="GO:0006865">
    <property type="term" value="P:amino acid transport"/>
    <property type="evidence" value="ECO:0007669"/>
    <property type="project" value="UniProtKB-KW"/>
</dbReference>
<dbReference type="Proteomes" id="UP000545490">
    <property type="component" value="Unassembled WGS sequence"/>
</dbReference>
<keyword evidence="2" id="KW-0813">Transport</keyword>
<proteinExistence type="inferred from homology"/>
<evidence type="ECO:0000313" key="12">
    <source>
        <dbReference type="Proteomes" id="UP000272004"/>
    </source>
</evidence>
<feature type="transmembrane region" description="Helical" evidence="9">
    <location>
        <begin position="344"/>
        <end position="362"/>
    </location>
</feature>